<evidence type="ECO:0008006" key="4">
    <source>
        <dbReference type="Google" id="ProtNLM"/>
    </source>
</evidence>
<evidence type="ECO:0000256" key="1">
    <source>
        <dbReference type="SAM" id="Phobius"/>
    </source>
</evidence>
<keyword evidence="1" id="KW-0812">Transmembrane</keyword>
<dbReference type="AlphaFoldDB" id="A0AAV2RIS4"/>
<dbReference type="EMBL" id="CAXKWB010023762">
    <property type="protein sequence ID" value="CAL4125547.1"/>
    <property type="molecule type" value="Genomic_DNA"/>
</dbReference>
<keyword evidence="1" id="KW-0472">Membrane</keyword>
<gene>
    <name evidence="2" type="ORF">MNOR_LOCUS25192</name>
</gene>
<evidence type="ECO:0000313" key="2">
    <source>
        <dbReference type="EMBL" id="CAL4125547.1"/>
    </source>
</evidence>
<sequence>HSSLETTLILIKMQICLLYLITHLITVTPQIKCMVTLLFIMIYMLTTICTSTMYQVTPTTTHPPVKVTQLPQIAILSLPLKNIQKDTLICLRLAPTSFHNPQIHFSQYPVTFFPQHMLPQHILFIRHMMLHFAMAKLLHPSLLNPKCNTFLNHIYIIHNSQKFNILHLLTYLKSESGM</sequence>
<feature type="transmembrane region" description="Helical" evidence="1">
    <location>
        <begin position="6"/>
        <end position="27"/>
    </location>
</feature>
<name>A0AAV2RIS4_MEGNR</name>
<accession>A0AAV2RIS4</accession>
<organism evidence="2 3">
    <name type="scientific">Meganyctiphanes norvegica</name>
    <name type="common">Northern krill</name>
    <name type="synonym">Thysanopoda norvegica</name>
    <dbReference type="NCBI Taxonomy" id="48144"/>
    <lineage>
        <taxon>Eukaryota</taxon>
        <taxon>Metazoa</taxon>
        <taxon>Ecdysozoa</taxon>
        <taxon>Arthropoda</taxon>
        <taxon>Crustacea</taxon>
        <taxon>Multicrustacea</taxon>
        <taxon>Malacostraca</taxon>
        <taxon>Eumalacostraca</taxon>
        <taxon>Eucarida</taxon>
        <taxon>Euphausiacea</taxon>
        <taxon>Euphausiidae</taxon>
        <taxon>Meganyctiphanes</taxon>
    </lineage>
</organism>
<feature type="transmembrane region" description="Helical" evidence="1">
    <location>
        <begin position="34"/>
        <end position="54"/>
    </location>
</feature>
<reference evidence="2 3" key="1">
    <citation type="submission" date="2024-05" db="EMBL/GenBank/DDBJ databases">
        <authorList>
            <person name="Wallberg A."/>
        </authorList>
    </citation>
    <scope>NUCLEOTIDE SEQUENCE [LARGE SCALE GENOMIC DNA]</scope>
</reference>
<protein>
    <recommendedName>
        <fullName evidence="4">NADH dehydrogenase subunit 6</fullName>
    </recommendedName>
</protein>
<proteinExistence type="predicted"/>
<evidence type="ECO:0000313" key="3">
    <source>
        <dbReference type="Proteomes" id="UP001497623"/>
    </source>
</evidence>
<feature type="non-terminal residue" evidence="2">
    <location>
        <position position="1"/>
    </location>
</feature>
<comment type="caution">
    <text evidence="2">The sequence shown here is derived from an EMBL/GenBank/DDBJ whole genome shotgun (WGS) entry which is preliminary data.</text>
</comment>
<keyword evidence="3" id="KW-1185">Reference proteome</keyword>
<dbReference type="Proteomes" id="UP001497623">
    <property type="component" value="Unassembled WGS sequence"/>
</dbReference>
<keyword evidence="1" id="KW-1133">Transmembrane helix</keyword>